<comment type="caution">
    <text evidence="3">The sequence shown here is derived from an EMBL/GenBank/DDBJ whole genome shotgun (WGS) entry which is preliminary data.</text>
</comment>
<evidence type="ECO:0000256" key="1">
    <source>
        <dbReference type="ARBA" id="ARBA00006484"/>
    </source>
</evidence>
<dbReference type="InterPro" id="IPR050259">
    <property type="entry name" value="SDR"/>
</dbReference>
<dbReference type="InterPro" id="IPR036291">
    <property type="entry name" value="NAD(P)-bd_dom_sf"/>
</dbReference>
<name>A0A0C2VSX2_9BACL</name>
<evidence type="ECO:0000313" key="3">
    <source>
        <dbReference type="EMBL" id="KIL47516.1"/>
    </source>
</evidence>
<reference evidence="3 4" key="1">
    <citation type="submission" date="2015-01" db="EMBL/GenBank/DDBJ databases">
        <title>Jeotgalibacillus campisalis genome sequencing.</title>
        <authorList>
            <person name="Goh K.M."/>
            <person name="Chan K.-G."/>
            <person name="Yaakop A.S."/>
            <person name="Ee R."/>
            <person name="Gan H.M."/>
            <person name="Chan C.S."/>
        </authorList>
    </citation>
    <scope>NUCLEOTIDE SEQUENCE [LARGE SCALE GENOMIC DNA]</scope>
    <source>
        <strain evidence="3 4">SF-57</strain>
    </source>
</reference>
<dbReference type="InterPro" id="IPR002347">
    <property type="entry name" value="SDR_fam"/>
</dbReference>
<dbReference type="Pfam" id="PF13561">
    <property type="entry name" value="adh_short_C2"/>
    <property type="match status" value="1"/>
</dbReference>
<dbReference type="SUPFAM" id="SSF51735">
    <property type="entry name" value="NAD(P)-binding Rossmann-fold domains"/>
    <property type="match status" value="1"/>
</dbReference>
<evidence type="ECO:0000256" key="2">
    <source>
        <dbReference type="ARBA" id="ARBA00023002"/>
    </source>
</evidence>
<comment type="similarity">
    <text evidence="1">Belongs to the short-chain dehydrogenases/reductases (SDR) family.</text>
</comment>
<dbReference type="RefSeq" id="WP_041057117.1">
    <property type="nucleotide sequence ID" value="NZ_JXRR01000014.1"/>
</dbReference>
<dbReference type="InterPro" id="IPR020904">
    <property type="entry name" value="Sc_DH/Rdtase_CS"/>
</dbReference>
<protein>
    <submittedName>
        <fullName evidence="3">3-ketoacyl-ACP reductase</fullName>
    </submittedName>
</protein>
<dbReference type="EMBL" id="JXRR01000014">
    <property type="protein sequence ID" value="KIL47516.1"/>
    <property type="molecule type" value="Genomic_DNA"/>
</dbReference>
<dbReference type="PROSITE" id="PS00061">
    <property type="entry name" value="ADH_SHORT"/>
    <property type="match status" value="1"/>
</dbReference>
<dbReference type="PATRIC" id="fig|220754.4.peg.1703"/>
<gene>
    <name evidence="3" type="ORF">KR50_16830</name>
</gene>
<organism evidence="3 4">
    <name type="scientific">Jeotgalibacillus campisalis</name>
    <dbReference type="NCBI Taxonomy" id="220754"/>
    <lineage>
        <taxon>Bacteria</taxon>
        <taxon>Bacillati</taxon>
        <taxon>Bacillota</taxon>
        <taxon>Bacilli</taxon>
        <taxon>Bacillales</taxon>
        <taxon>Caryophanaceae</taxon>
        <taxon>Jeotgalibacillus</taxon>
    </lineage>
</organism>
<dbReference type="CDD" id="cd05233">
    <property type="entry name" value="SDR_c"/>
    <property type="match status" value="1"/>
</dbReference>
<dbReference type="GO" id="GO:0008206">
    <property type="term" value="P:bile acid metabolic process"/>
    <property type="evidence" value="ECO:0007669"/>
    <property type="project" value="UniProtKB-ARBA"/>
</dbReference>
<keyword evidence="2" id="KW-0560">Oxidoreductase</keyword>
<dbReference type="PANTHER" id="PTHR42879">
    <property type="entry name" value="3-OXOACYL-(ACYL-CARRIER-PROTEIN) REDUCTASE"/>
    <property type="match status" value="1"/>
</dbReference>
<evidence type="ECO:0000313" key="4">
    <source>
        <dbReference type="Proteomes" id="UP000031972"/>
    </source>
</evidence>
<dbReference type="AlphaFoldDB" id="A0A0C2VSX2"/>
<dbReference type="PRINTS" id="PR00081">
    <property type="entry name" value="GDHRDH"/>
</dbReference>
<keyword evidence="4" id="KW-1185">Reference proteome</keyword>
<dbReference type="FunFam" id="3.40.50.720:FF:000084">
    <property type="entry name" value="Short-chain dehydrogenase reductase"/>
    <property type="match status" value="1"/>
</dbReference>
<dbReference type="PRINTS" id="PR00080">
    <property type="entry name" value="SDRFAMILY"/>
</dbReference>
<sequence length="244" mass="26883">MSDRRVVVVTGAAKGIGLEIAKTFLSLDNEVYLVDVDKNTLMKEVEKLQEKGFAAFGKSADVGILDEVTALIQEVIEESGQLDILINNAGKSEFQSIWDVTEQDWLSIINSNLSSVFYCSREAARFMNGGSIINLCSTRAFMSEEHTQAYSASKGGIHALTHSLAVTLSEKNITVNAISPGWIETEKYDELRDIDHSQHPSNKVGRTSDIARACVFLTSKENGFINGENLIIDGGMSRKMIYEH</sequence>
<accession>A0A0C2VSX2</accession>
<dbReference type="OrthoDB" id="9803333at2"/>
<proteinExistence type="inferred from homology"/>
<dbReference type="GO" id="GO:0016491">
    <property type="term" value="F:oxidoreductase activity"/>
    <property type="evidence" value="ECO:0007669"/>
    <property type="project" value="UniProtKB-KW"/>
</dbReference>
<dbReference type="PANTHER" id="PTHR42879:SF2">
    <property type="entry name" value="3-OXOACYL-[ACYL-CARRIER-PROTEIN] REDUCTASE FABG"/>
    <property type="match status" value="1"/>
</dbReference>
<dbReference type="Proteomes" id="UP000031972">
    <property type="component" value="Unassembled WGS sequence"/>
</dbReference>
<dbReference type="Gene3D" id="3.40.50.720">
    <property type="entry name" value="NAD(P)-binding Rossmann-like Domain"/>
    <property type="match status" value="1"/>
</dbReference>